<dbReference type="Pfam" id="PF06564">
    <property type="entry name" value="CBP_BcsQ"/>
    <property type="match status" value="1"/>
</dbReference>
<accession>A0A328API5</accession>
<gene>
    <name evidence="3" type="ORF">DJ018_02780</name>
</gene>
<dbReference type="AlphaFoldDB" id="A0A328API5"/>
<sequence length="402" mass="41416">MRLTRKTVEVASMTSSMSGRRIIAVGPALAALVQGPLAGAFVEAAGLERLAGVRAGDCDLVVVDADAWDAPALAVAIQAVALGVAAPPVLLVGERLPAPVVRNLMRLEASDVLEAPFTPEQFTAAAAGLLARAAPTAPAPAAPVQTSRCWAVTGAVGGSGATTVAVEIATALAARAEQERAVCLIDLNLADGSAAAYLGAEPSMRLGAFAGAADRIDAAVLQAFVTPVSKQLDLLAGERDPDAFQTVSRDAVLRLLEVACETYPFVILDMPRHRRDWTLDALSGCDEVLVVSELTVPALIAARSLTDEIEAGASVKPRIVLNRLASRMFGPAPSMAEAERALQRKADAGISSDWEAAAASANLGGPIAQHRPKSKIVKDIGALVDRLATGPARKEAAAKRAA</sequence>
<dbReference type="PANTHER" id="PTHR43384:SF6">
    <property type="entry name" value="SEPTUM SITE-DETERMINING PROTEIN MIND HOMOLOG, CHLOROPLASTIC"/>
    <property type="match status" value="1"/>
</dbReference>
<dbReference type="PANTHER" id="PTHR43384">
    <property type="entry name" value="SEPTUM SITE-DETERMINING PROTEIN MIND HOMOLOG, CHLOROPLASTIC-RELATED"/>
    <property type="match status" value="1"/>
</dbReference>
<comment type="caution">
    <text evidence="3">The sequence shown here is derived from an EMBL/GenBank/DDBJ whole genome shotgun (WGS) entry which is preliminary data.</text>
</comment>
<dbReference type="GO" id="GO:0051782">
    <property type="term" value="P:negative regulation of cell division"/>
    <property type="evidence" value="ECO:0007669"/>
    <property type="project" value="TreeGrafter"/>
</dbReference>
<dbReference type="Gene3D" id="3.40.50.300">
    <property type="entry name" value="P-loop containing nucleotide triphosphate hydrolases"/>
    <property type="match status" value="1"/>
</dbReference>
<name>A0A328API5_9CAUL</name>
<dbReference type="InterPro" id="IPR050625">
    <property type="entry name" value="ParA/MinD_ATPase"/>
</dbReference>
<dbReference type="Proteomes" id="UP000249725">
    <property type="component" value="Unassembled WGS sequence"/>
</dbReference>
<dbReference type="InterPro" id="IPR017746">
    <property type="entry name" value="Cellulose_synthase_operon_BcsQ"/>
</dbReference>
<dbReference type="InterPro" id="IPR011006">
    <property type="entry name" value="CheY-like_superfamily"/>
</dbReference>
<evidence type="ECO:0000313" key="4">
    <source>
        <dbReference type="Proteomes" id="UP000249725"/>
    </source>
</evidence>
<dbReference type="EMBL" id="QFYR01000001">
    <property type="protein sequence ID" value="RAK56912.1"/>
    <property type="molecule type" value="Genomic_DNA"/>
</dbReference>
<evidence type="ECO:0000313" key="3">
    <source>
        <dbReference type="EMBL" id="RAK56912.1"/>
    </source>
</evidence>
<dbReference type="SUPFAM" id="SSF52540">
    <property type="entry name" value="P-loop containing nucleoside triphosphate hydrolases"/>
    <property type="match status" value="1"/>
</dbReference>
<evidence type="ECO:0000256" key="1">
    <source>
        <dbReference type="ARBA" id="ARBA00022741"/>
    </source>
</evidence>
<dbReference type="SUPFAM" id="SSF52172">
    <property type="entry name" value="CheY-like"/>
    <property type="match status" value="1"/>
</dbReference>
<reference evidence="4" key="1">
    <citation type="submission" date="2018-05" db="EMBL/GenBank/DDBJ databases">
        <authorList>
            <person name="Li X."/>
        </authorList>
    </citation>
    <scope>NUCLEOTIDE SEQUENCE [LARGE SCALE GENOMIC DNA]</scope>
    <source>
        <strain evidence="4">YIM 73061</strain>
    </source>
</reference>
<dbReference type="GO" id="GO:0005829">
    <property type="term" value="C:cytosol"/>
    <property type="evidence" value="ECO:0007669"/>
    <property type="project" value="TreeGrafter"/>
</dbReference>
<organism evidence="3 4">
    <name type="scientific">Phenylobacterium deserti</name>
    <dbReference type="NCBI Taxonomy" id="1914756"/>
    <lineage>
        <taxon>Bacteria</taxon>
        <taxon>Pseudomonadati</taxon>
        <taxon>Pseudomonadota</taxon>
        <taxon>Alphaproteobacteria</taxon>
        <taxon>Caulobacterales</taxon>
        <taxon>Caulobacteraceae</taxon>
        <taxon>Phenylobacterium</taxon>
    </lineage>
</organism>
<keyword evidence="2" id="KW-0067">ATP-binding</keyword>
<proteinExistence type="predicted"/>
<evidence type="ECO:0008006" key="5">
    <source>
        <dbReference type="Google" id="ProtNLM"/>
    </source>
</evidence>
<keyword evidence="4" id="KW-1185">Reference proteome</keyword>
<dbReference type="GO" id="GO:0009898">
    <property type="term" value="C:cytoplasmic side of plasma membrane"/>
    <property type="evidence" value="ECO:0007669"/>
    <property type="project" value="TreeGrafter"/>
</dbReference>
<dbReference type="GO" id="GO:0016887">
    <property type="term" value="F:ATP hydrolysis activity"/>
    <property type="evidence" value="ECO:0007669"/>
    <property type="project" value="TreeGrafter"/>
</dbReference>
<keyword evidence="1" id="KW-0547">Nucleotide-binding</keyword>
<protein>
    <recommendedName>
        <fullName evidence="5">AAA domain-containing protein</fullName>
    </recommendedName>
</protein>
<dbReference type="InterPro" id="IPR027417">
    <property type="entry name" value="P-loop_NTPase"/>
</dbReference>
<dbReference type="GO" id="GO:0005524">
    <property type="term" value="F:ATP binding"/>
    <property type="evidence" value="ECO:0007669"/>
    <property type="project" value="UniProtKB-KW"/>
</dbReference>
<dbReference type="OrthoDB" id="9783172at2"/>
<evidence type="ECO:0000256" key="2">
    <source>
        <dbReference type="ARBA" id="ARBA00022840"/>
    </source>
</evidence>